<dbReference type="EMBL" id="BLIY01000009">
    <property type="protein sequence ID" value="GFE54113.1"/>
    <property type="molecule type" value="Genomic_DNA"/>
</dbReference>
<dbReference type="GO" id="GO:0010181">
    <property type="term" value="F:FMN binding"/>
    <property type="evidence" value="ECO:0007669"/>
    <property type="project" value="InterPro"/>
</dbReference>
<dbReference type="InterPro" id="IPR003097">
    <property type="entry name" value="CysJ-like_FAD-binding"/>
</dbReference>
<evidence type="ECO:0000313" key="10">
    <source>
        <dbReference type="Proteomes" id="UP001057455"/>
    </source>
</evidence>
<dbReference type="Gene3D" id="1.20.990.10">
    <property type="entry name" value="NADPH-cytochrome p450 Reductase, Chain A, domain 3"/>
    <property type="match status" value="1"/>
</dbReference>
<dbReference type="AlphaFoldDB" id="A0A9W5TA78"/>
<dbReference type="PRINTS" id="PR00369">
    <property type="entry name" value="FLAVODOXIN"/>
</dbReference>
<evidence type="ECO:0000256" key="7">
    <source>
        <dbReference type="ARBA" id="ARBA00023002"/>
    </source>
</evidence>
<accession>A0A9W5TA78</accession>
<evidence type="ECO:0000256" key="6">
    <source>
        <dbReference type="ARBA" id="ARBA00022857"/>
    </source>
</evidence>
<protein>
    <submittedName>
        <fullName evidence="9">Flavodoxin domain containing protein</fullName>
    </submittedName>
</protein>
<evidence type="ECO:0000256" key="3">
    <source>
        <dbReference type="ARBA" id="ARBA00022630"/>
    </source>
</evidence>
<organism evidence="9 10">
    <name type="scientific">Babesia ovis</name>
    <dbReference type="NCBI Taxonomy" id="5869"/>
    <lineage>
        <taxon>Eukaryota</taxon>
        <taxon>Sar</taxon>
        <taxon>Alveolata</taxon>
        <taxon>Apicomplexa</taxon>
        <taxon>Aconoidasida</taxon>
        <taxon>Piroplasmida</taxon>
        <taxon>Babesiidae</taxon>
        <taxon>Babesia</taxon>
    </lineage>
</organism>
<evidence type="ECO:0000256" key="4">
    <source>
        <dbReference type="ARBA" id="ARBA00022643"/>
    </source>
</evidence>
<dbReference type="SUPFAM" id="SSF52218">
    <property type="entry name" value="Flavoproteins"/>
    <property type="match status" value="1"/>
</dbReference>
<gene>
    <name evidence="9" type="ORF">BaOVIS_015170</name>
</gene>
<dbReference type="GO" id="GO:0050660">
    <property type="term" value="F:flavin adenine dinucleotide binding"/>
    <property type="evidence" value="ECO:0007669"/>
    <property type="project" value="TreeGrafter"/>
</dbReference>
<dbReference type="OrthoDB" id="1856718at2759"/>
<evidence type="ECO:0000256" key="1">
    <source>
        <dbReference type="ARBA" id="ARBA00001917"/>
    </source>
</evidence>
<evidence type="ECO:0000259" key="8">
    <source>
        <dbReference type="PROSITE" id="PS50902"/>
    </source>
</evidence>
<keyword evidence="4" id="KW-0288">FMN</keyword>
<evidence type="ECO:0000313" key="9">
    <source>
        <dbReference type="EMBL" id="GFE54113.1"/>
    </source>
</evidence>
<proteinExistence type="predicted"/>
<keyword evidence="6" id="KW-0521">NADP</keyword>
<dbReference type="SUPFAM" id="SSF63380">
    <property type="entry name" value="Riboflavin synthase domain-like"/>
    <property type="match status" value="1"/>
</dbReference>
<evidence type="ECO:0000256" key="5">
    <source>
        <dbReference type="ARBA" id="ARBA00022827"/>
    </source>
</evidence>
<evidence type="ECO:0000256" key="2">
    <source>
        <dbReference type="ARBA" id="ARBA00001974"/>
    </source>
</evidence>
<dbReference type="Gene3D" id="3.40.50.360">
    <property type="match status" value="1"/>
</dbReference>
<dbReference type="Pfam" id="PF00258">
    <property type="entry name" value="Flavodoxin_1"/>
    <property type="match status" value="1"/>
</dbReference>
<dbReference type="InterPro" id="IPR029039">
    <property type="entry name" value="Flavoprotein-like_sf"/>
</dbReference>
<dbReference type="GO" id="GO:0016491">
    <property type="term" value="F:oxidoreductase activity"/>
    <property type="evidence" value="ECO:0007669"/>
    <property type="project" value="UniProtKB-KW"/>
</dbReference>
<dbReference type="InterPro" id="IPR023173">
    <property type="entry name" value="NADPH_Cyt_P450_Rdtase_alpha"/>
</dbReference>
<dbReference type="PANTHER" id="PTHR19384:SF10">
    <property type="entry name" value="NADPH-DEPENDENT DIFLAVIN OXIDOREDUCTASE 1"/>
    <property type="match status" value="1"/>
</dbReference>
<dbReference type="InterPro" id="IPR039261">
    <property type="entry name" value="FNR_nucleotide-bd"/>
</dbReference>
<sequence>MGALSFLDRIKSVFTGDTQKTPKEFKDLHKYERLLEEERKAKEEHIEYNLTPEANRALRFAKAYGECYDQCAGLAIRQELKAASLDSLIPKDVVPVTSKDALTLKKNPGEAAVTELVGEILGEDMSEGPRPTAEHLVKQQINDDIRRSVGSNMKVIIVYATETGCAEALAYSTYIRLHQRGVDVKVRSASMVTVRQLVTCDRCIFIVSTAAYGEFPHTIQPLIDEFQKQKLGPDFNYTVFGLGDSRYPLFNYAARKLVALLDSAGAICFYGVGYGDEQHPLGHLGEFITWISKLCDLWGSDDVNPYASMDFNLKVDRLGTESKEVPICVGTYIGTVISNDIITGEGHFRPVRNLLIDCNGQHYDVGDVCRIYPTGDPTAVERALRSLGYDPQEAVIINKVDNNGYEFNRDLELIVAGNASGKIGHQRRLPFEGTPIKLRTLFADFLSLDNVCTQWQMYIMSSFASLDIHKEKLVEMSSFTIEACAEYNRYCKDEHRSLLEVLHDFNSVKLPLDVLINITTPYYPRMYSIASTPTTIGISRLWEPLSCGITNGPSYRSFKRCLMHKRSDTGIMELCVAAVCHNTPYGRTLQGQVSDLLNKLDVGSLIRFDIAKSELAMTILDVKTPVAFICTGTGLAACKPLLEARIEIMVQMWNKQFVRPKVRDLALFGFRRKRQDHIYLGNFNILNMWCDVHFVYSRESGRKVYVQDALVKHSKRVVDIMMNGIVVIAGRSHPMPKQVMQRLRDLLVEHAGFGTRAADKFIESSLLGGKIILDTWG</sequence>
<dbReference type="Proteomes" id="UP001057455">
    <property type="component" value="Unassembled WGS sequence"/>
</dbReference>
<dbReference type="Pfam" id="PF00667">
    <property type="entry name" value="FAD_binding_1"/>
    <property type="match status" value="1"/>
</dbReference>
<dbReference type="PANTHER" id="PTHR19384">
    <property type="entry name" value="NITRIC OXIDE SYNTHASE-RELATED"/>
    <property type="match status" value="1"/>
</dbReference>
<name>A0A9W5TA78_BABOV</name>
<dbReference type="SUPFAM" id="SSF52343">
    <property type="entry name" value="Ferredoxin reductase-like, C-terminal NADP-linked domain"/>
    <property type="match status" value="1"/>
</dbReference>
<feature type="domain" description="Flavodoxin-like" evidence="8">
    <location>
        <begin position="155"/>
        <end position="295"/>
    </location>
</feature>
<comment type="cofactor">
    <cofactor evidence="1">
        <name>FMN</name>
        <dbReference type="ChEBI" id="CHEBI:58210"/>
    </cofactor>
</comment>
<dbReference type="InterPro" id="IPR001094">
    <property type="entry name" value="Flavdoxin-like"/>
</dbReference>
<keyword evidence="10" id="KW-1185">Reference proteome</keyword>
<dbReference type="Gene3D" id="3.40.50.80">
    <property type="entry name" value="Nucleotide-binding domain of ferredoxin-NADP reductase (FNR) module"/>
    <property type="match status" value="1"/>
</dbReference>
<dbReference type="GO" id="GO:0005829">
    <property type="term" value="C:cytosol"/>
    <property type="evidence" value="ECO:0007669"/>
    <property type="project" value="TreeGrafter"/>
</dbReference>
<keyword evidence="7" id="KW-0560">Oxidoreductase</keyword>
<comment type="caution">
    <text evidence="9">The sequence shown here is derived from an EMBL/GenBank/DDBJ whole genome shotgun (WGS) entry which is preliminary data.</text>
</comment>
<dbReference type="InterPro" id="IPR017938">
    <property type="entry name" value="Riboflavin_synthase-like_b-brl"/>
</dbReference>
<dbReference type="PROSITE" id="PS50902">
    <property type="entry name" value="FLAVODOXIN_LIKE"/>
    <property type="match status" value="1"/>
</dbReference>
<dbReference type="InterPro" id="IPR008254">
    <property type="entry name" value="Flavodoxin/NO_synth"/>
</dbReference>
<keyword evidence="3" id="KW-0285">Flavoprotein</keyword>
<comment type="cofactor">
    <cofactor evidence="2">
        <name>FAD</name>
        <dbReference type="ChEBI" id="CHEBI:57692"/>
    </cofactor>
</comment>
<reference evidence="9" key="1">
    <citation type="submission" date="2019-12" db="EMBL/GenBank/DDBJ databases">
        <title>Genome sequence of Babesia ovis.</title>
        <authorList>
            <person name="Yamagishi J."/>
            <person name="Sevinc F."/>
            <person name="Xuan X."/>
        </authorList>
    </citation>
    <scope>NUCLEOTIDE SEQUENCE</scope>
    <source>
        <strain evidence="9">Selcuk</strain>
    </source>
</reference>
<keyword evidence="5" id="KW-0274">FAD</keyword>